<dbReference type="GO" id="GO:0042802">
    <property type="term" value="F:identical protein binding"/>
    <property type="evidence" value="ECO:0007669"/>
    <property type="project" value="UniProtKB-ARBA"/>
</dbReference>
<feature type="domain" description="AAA" evidence="12">
    <location>
        <begin position="174"/>
        <end position="287"/>
    </location>
</feature>
<dbReference type="Pfam" id="PF13614">
    <property type="entry name" value="AAA_31"/>
    <property type="match status" value="1"/>
</dbReference>
<evidence type="ECO:0000256" key="3">
    <source>
        <dbReference type="ARBA" id="ARBA00022679"/>
    </source>
</evidence>
<dbReference type="Gene3D" id="3.40.50.300">
    <property type="entry name" value="P-loop containing nucleotide triphosphate hydrolases"/>
    <property type="match status" value="1"/>
</dbReference>
<dbReference type="InterPro" id="IPR027417">
    <property type="entry name" value="P-loop_NTPase"/>
</dbReference>
<keyword evidence="4" id="KW-0547">Nucleotide-binding</keyword>
<keyword evidence="11" id="KW-0472">Membrane</keyword>
<dbReference type="AlphaFoldDB" id="A0A379TA56"/>
<feature type="transmembrane region" description="Helical" evidence="11">
    <location>
        <begin position="62"/>
        <end position="85"/>
    </location>
</feature>
<comment type="similarity">
    <text evidence="2">Belongs to the etk/wzc family.</text>
</comment>
<evidence type="ECO:0000256" key="11">
    <source>
        <dbReference type="SAM" id="Phobius"/>
    </source>
</evidence>
<dbReference type="GO" id="GO:0005886">
    <property type="term" value="C:plasma membrane"/>
    <property type="evidence" value="ECO:0007669"/>
    <property type="project" value="UniProtKB-SubCell"/>
</dbReference>
<dbReference type="PANTHER" id="PTHR32309">
    <property type="entry name" value="TYROSINE-PROTEIN KINASE"/>
    <property type="match status" value="1"/>
</dbReference>
<dbReference type="CDD" id="cd05387">
    <property type="entry name" value="BY-kinase"/>
    <property type="match status" value="1"/>
</dbReference>
<dbReference type="NCBIfam" id="TIGR01007">
    <property type="entry name" value="eps_fam"/>
    <property type="match status" value="1"/>
</dbReference>
<comment type="function">
    <text evidence="9">Required for the extracellular polysaccharide colanic acid synthesis. The autophosphorylated form is inactive. Probably involved in the export of colanic acid from the cell to medium.</text>
</comment>
<comment type="catalytic activity">
    <reaction evidence="8">
        <text>L-tyrosyl-[protein] + ATP = O-phospho-L-tyrosyl-[protein] + ADP + H(+)</text>
        <dbReference type="Rhea" id="RHEA:10596"/>
        <dbReference type="Rhea" id="RHEA-COMP:10136"/>
        <dbReference type="Rhea" id="RHEA-COMP:20101"/>
        <dbReference type="ChEBI" id="CHEBI:15378"/>
        <dbReference type="ChEBI" id="CHEBI:30616"/>
        <dbReference type="ChEBI" id="CHEBI:46858"/>
        <dbReference type="ChEBI" id="CHEBI:61978"/>
        <dbReference type="ChEBI" id="CHEBI:456216"/>
    </reaction>
</comment>
<evidence type="ECO:0000256" key="7">
    <source>
        <dbReference type="ARBA" id="ARBA00023137"/>
    </source>
</evidence>
<protein>
    <recommendedName>
        <fullName evidence="10">Tyrosine-protein kinase wzc</fullName>
    </recommendedName>
</protein>
<keyword evidence="11" id="KW-0812">Transmembrane</keyword>
<dbReference type="PANTHER" id="PTHR32309:SF32">
    <property type="entry name" value="TYROSINE-PROTEIN KINASE ETK-RELATED"/>
    <property type="match status" value="1"/>
</dbReference>
<keyword evidence="7" id="KW-0829">Tyrosine-protein kinase</keyword>
<gene>
    <name evidence="14" type="primary">wzc_4</name>
    <name evidence="14" type="ORF">NCTC8297_02258</name>
</gene>
<evidence type="ECO:0000256" key="10">
    <source>
        <dbReference type="ARBA" id="ARBA00072239"/>
    </source>
</evidence>
<evidence type="ECO:0000256" key="1">
    <source>
        <dbReference type="ARBA" id="ARBA00004651"/>
    </source>
</evidence>
<dbReference type="InterPro" id="IPR005702">
    <property type="entry name" value="Wzc-like_C"/>
</dbReference>
<reference evidence="14 15" key="1">
    <citation type="submission" date="2018-06" db="EMBL/GenBank/DDBJ databases">
        <authorList>
            <consortium name="Pathogen Informatics"/>
            <person name="Doyle S."/>
        </authorList>
    </citation>
    <scope>NUCLEOTIDE SEQUENCE [LARGE SCALE GENOMIC DNA]</scope>
    <source>
        <strain evidence="14 15">NCTC8297</strain>
    </source>
</reference>
<dbReference type="FunFam" id="3.40.50.300:FF:000527">
    <property type="entry name" value="Tyrosine-protein kinase etk"/>
    <property type="match status" value="1"/>
</dbReference>
<sequence>MPKTQQEIVRLTRDVESGQQVYMQLLNKQQELKITEASTVGDVRIVDPAITQPGVLKPKKALIILGSIILGLLLSVIGVLLRSLFNRGIESPQALEEHGSASMPVFRCRNGKKRAIASKPLKGLSATSRASCWRWATRPIWRLRRFVACAPSLHFAMMQAQNNVLMLTGISPSIGKTFVCANLAAVISQTHKRVLLIDCDMRKGYTHELLGTNNVDGLSDILAGKGEMTSCAKSTAIPNFDLIPRGQVPPNPSELLMSERFGELIAWASSRYDLVLIDTPPILAVTDAAIVGRHVGTTLMVARYAVNTLKEVETSLSRFEQNGIQVKGVILNSIFRRATGYQDYGYYEYEYQSDAK</sequence>
<dbReference type="SUPFAM" id="SSF52540">
    <property type="entry name" value="P-loop containing nucleoside triphosphate hydrolases"/>
    <property type="match status" value="1"/>
</dbReference>
<keyword evidence="5 14" id="KW-0418">Kinase</keyword>
<name>A0A379TA56_SALER</name>
<dbReference type="Proteomes" id="UP000254741">
    <property type="component" value="Unassembled WGS sequence"/>
</dbReference>
<proteinExistence type="inferred from homology"/>
<organism evidence="14 15">
    <name type="scientific">Salmonella enterica subsp. arizonae</name>
    <dbReference type="NCBI Taxonomy" id="59203"/>
    <lineage>
        <taxon>Bacteria</taxon>
        <taxon>Pseudomonadati</taxon>
        <taxon>Pseudomonadota</taxon>
        <taxon>Gammaproteobacteria</taxon>
        <taxon>Enterobacterales</taxon>
        <taxon>Enterobacteriaceae</taxon>
        <taxon>Salmonella</taxon>
    </lineage>
</organism>
<keyword evidence="6" id="KW-0067">ATP-binding</keyword>
<evidence type="ECO:0000256" key="6">
    <source>
        <dbReference type="ARBA" id="ARBA00022840"/>
    </source>
</evidence>
<dbReference type="InterPro" id="IPR050445">
    <property type="entry name" value="Bact_polysacc_biosynth/exp"/>
</dbReference>
<evidence type="ECO:0000313" key="14">
    <source>
        <dbReference type="EMBL" id="SUG47016.1"/>
    </source>
</evidence>
<evidence type="ECO:0000256" key="4">
    <source>
        <dbReference type="ARBA" id="ARBA00022741"/>
    </source>
</evidence>
<dbReference type="EMBL" id="UGXG01000002">
    <property type="protein sequence ID" value="SUG47016.1"/>
    <property type="molecule type" value="Genomic_DNA"/>
</dbReference>
<dbReference type="GO" id="GO:0004713">
    <property type="term" value="F:protein tyrosine kinase activity"/>
    <property type="evidence" value="ECO:0007669"/>
    <property type="project" value="UniProtKB-KW"/>
</dbReference>
<dbReference type="InterPro" id="IPR032807">
    <property type="entry name" value="GNVR"/>
</dbReference>
<evidence type="ECO:0000313" key="15">
    <source>
        <dbReference type="Proteomes" id="UP000254741"/>
    </source>
</evidence>
<dbReference type="Pfam" id="PF13807">
    <property type="entry name" value="GNVR"/>
    <property type="match status" value="1"/>
</dbReference>
<feature type="domain" description="Tyrosine-protein kinase G-rich" evidence="13">
    <location>
        <begin position="3"/>
        <end position="83"/>
    </location>
</feature>
<keyword evidence="11" id="KW-1133">Transmembrane helix</keyword>
<dbReference type="InterPro" id="IPR025669">
    <property type="entry name" value="AAA_dom"/>
</dbReference>
<evidence type="ECO:0000256" key="5">
    <source>
        <dbReference type="ARBA" id="ARBA00022777"/>
    </source>
</evidence>
<keyword evidence="3 14" id="KW-0808">Transferase</keyword>
<accession>A0A379TA56</accession>
<dbReference type="GO" id="GO:0005524">
    <property type="term" value="F:ATP binding"/>
    <property type="evidence" value="ECO:0007669"/>
    <property type="project" value="UniProtKB-KW"/>
</dbReference>
<evidence type="ECO:0000259" key="13">
    <source>
        <dbReference type="Pfam" id="PF13807"/>
    </source>
</evidence>
<evidence type="ECO:0000259" key="12">
    <source>
        <dbReference type="Pfam" id="PF13614"/>
    </source>
</evidence>
<comment type="subcellular location">
    <subcellularLocation>
        <location evidence="1">Cell membrane</location>
        <topology evidence="1">Multi-pass membrane protein</topology>
    </subcellularLocation>
</comment>
<evidence type="ECO:0000256" key="2">
    <source>
        <dbReference type="ARBA" id="ARBA00008883"/>
    </source>
</evidence>
<evidence type="ECO:0000256" key="9">
    <source>
        <dbReference type="ARBA" id="ARBA00058676"/>
    </source>
</evidence>
<evidence type="ECO:0000256" key="8">
    <source>
        <dbReference type="ARBA" id="ARBA00053015"/>
    </source>
</evidence>